<comment type="subcellular location">
    <subcellularLocation>
        <location evidence="1">Cell membrane</location>
        <topology evidence="1">Multi-pass membrane protein</topology>
    </subcellularLocation>
</comment>
<reference evidence="12 13" key="1">
    <citation type="submission" date="2018-08" db="EMBL/GenBank/DDBJ databases">
        <title>Salinimonas sediminis sp. nov., a piezophilic bacterium isolated from a deep-sea sediment sample from the New Britain Trench.</title>
        <authorList>
            <person name="Cao J."/>
        </authorList>
    </citation>
    <scope>NUCLEOTIDE SEQUENCE [LARGE SCALE GENOMIC DNA]</scope>
    <source>
        <strain evidence="12 13">N102</strain>
    </source>
</reference>
<evidence type="ECO:0000256" key="7">
    <source>
        <dbReference type="ARBA" id="ARBA00022989"/>
    </source>
</evidence>
<evidence type="ECO:0000256" key="9">
    <source>
        <dbReference type="SAM" id="Phobius"/>
    </source>
</evidence>
<dbReference type="AlphaFoldDB" id="A0A346NP85"/>
<keyword evidence="13" id="KW-1185">Reference proteome</keyword>
<dbReference type="GO" id="GO:0005886">
    <property type="term" value="C:plasma membrane"/>
    <property type="evidence" value="ECO:0007669"/>
    <property type="project" value="UniProtKB-SubCell"/>
</dbReference>
<dbReference type="InterPro" id="IPR039421">
    <property type="entry name" value="Type_1_exporter"/>
</dbReference>
<evidence type="ECO:0000256" key="8">
    <source>
        <dbReference type="ARBA" id="ARBA00023136"/>
    </source>
</evidence>
<name>A0A346NP85_9ALTE</name>
<dbReference type="Gene3D" id="1.20.1560.10">
    <property type="entry name" value="ABC transporter type 1, transmembrane domain"/>
    <property type="match status" value="1"/>
</dbReference>
<dbReference type="SUPFAM" id="SSF90123">
    <property type="entry name" value="ABC transporter transmembrane region"/>
    <property type="match status" value="1"/>
</dbReference>
<dbReference type="Gene3D" id="3.40.50.300">
    <property type="entry name" value="P-loop containing nucleotide triphosphate hydrolases"/>
    <property type="match status" value="1"/>
</dbReference>
<dbReference type="PROSITE" id="PS00211">
    <property type="entry name" value="ABC_TRANSPORTER_1"/>
    <property type="match status" value="1"/>
</dbReference>
<feature type="domain" description="ABC transporter" evidence="10">
    <location>
        <begin position="363"/>
        <end position="600"/>
    </location>
</feature>
<gene>
    <name evidence="12" type="ORF">D0Y50_13890</name>
</gene>
<dbReference type="PANTHER" id="PTHR24221:SF654">
    <property type="entry name" value="ATP-BINDING CASSETTE SUB-FAMILY B MEMBER 6"/>
    <property type="match status" value="1"/>
</dbReference>
<feature type="domain" description="ABC transmembrane type-1" evidence="11">
    <location>
        <begin position="25"/>
        <end position="302"/>
    </location>
</feature>
<dbReference type="GO" id="GO:0016887">
    <property type="term" value="F:ATP hydrolysis activity"/>
    <property type="evidence" value="ECO:0007669"/>
    <property type="project" value="InterPro"/>
</dbReference>
<dbReference type="SUPFAM" id="SSF52540">
    <property type="entry name" value="P-loop containing nucleoside triphosphate hydrolases"/>
    <property type="match status" value="1"/>
</dbReference>
<evidence type="ECO:0000259" key="11">
    <source>
        <dbReference type="PROSITE" id="PS50929"/>
    </source>
</evidence>
<protein>
    <submittedName>
        <fullName evidence="12">ABC transporter ATP-binding protein</fullName>
    </submittedName>
</protein>
<evidence type="ECO:0000256" key="2">
    <source>
        <dbReference type="ARBA" id="ARBA00022448"/>
    </source>
</evidence>
<dbReference type="FunFam" id="3.40.50.300:FF:000221">
    <property type="entry name" value="Multidrug ABC transporter ATP-binding protein"/>
    <property type="match status" value="1"/>
</dbReference>
<evidence type="ECO:0000256" key="1">
    <source>
        <dbReference type="ARBA" id="ARBA00004651"/>
    </source>
</evidence>
<dbReference type="PANTHER" id="PTHR24221">
    <property type="entry name" value="ATP-BINDING CASSETTE SUB-FAMILY B"/>
    <property type="match status" value="1"/>
</dbReference>
<keyword evidence="6 12" id="KW-0067">ATP-binding</keyword>
<evidence type="ECO:0000256" key="6">
    <source>
        <dbReference type="ARBA" id="ARBA00022840"/>
    </source>
</evidence>
<evidence type="ECO:0000256" key="5">
    <source>
        <dbReference type="ARBA" id="ARBA00022741"/>
    </source>
</evidence>
<dbReference type="GO" id="GO:0140359">
    <property type="term" value="F:ABC-type transporter activity"/>
    <property type="evidence" value="ECO:0007669"/>
    <property type="project" value="InterPro"/>
</dbReference>
<evidence type="ECO:0000256" key="4">
    <source>
        <dbReference type="ARBA" id="ARBA00022692"/>
    </source>
</evidence>
<evidence type="ECO:0000313" key="12">
    <source>
        <dbReference type="EMBL" id="AXR07342.1"/>
    </source>
</evidence>
<keyword evidence="8 9" id="KW-0472">Membrane</keyword>
<dbReference type="Pfam" id="PF00005">
    <property type="entry name" value="ABC_tran"/>
    <property type="match status" value="1"/>
</dbReference>
<feature type="transmembrane region" description="Helical" evidence="9">
    <location>
        <begin position="155"/>
        <end position="175"/>
    </location>
</feature>
<feature type="transmembrane region" description="Helical" evidence="9">
    <location>
        <begin position="181"/>
        <end position="198"/>
    </location>
</feature>
<keyword evidence="2" id="KW-0813">Transport</keyword>
<organism evidence="12 13">
    <name type="scientific">Salinimonas sediminis</name>
    <dbReference type="NCBI Taxonomy" id="2303538"/>
    <lineage>
        <taxon>Bacteria</taxon>
        <taxon>Pseudomonadati</taxon>
        <taxon>Pseudomonadota</taxon>
        <taxon>Gammaproteobacteria</taxon>
        <taxon>Alteromonadales</taxon>
        <taxon>Alteromonadaceae</taxon>
        <taxon>Alteromonas/Salinimonas group</taxon>
        <taxon>Salinimonas</taxon>
    </lineage>
</organism>
<dbReference type="SMART" id="SM00382">
    <property type="entry name" value="AAA"/>
    <property type="match status" value="1"/>
</dbReference>
<evidence type="ECO:0000313" key="13">
    <source>
        <dbReference type="Proteomes" id="UP000262073"/>
    </source>
</evidence>
<keyword evidence="4 9" id="KW-0812">Transmembrane</keyword>
<dbReference type="PROSITE" id="PS50929">
    <property type="entry name" value="ABC_TM1F"/>
    <property type="match status" value="1"/>
</dbReference>
<dbReference type="RefSeq" id="WP_108565921.1">
    <property type="nucleotide sequence ID" value="NZ_CP031769.1"/>
</dbReference>
<keyword evidence="3" id="KW-1003">Cell membrane</keyword>
<dbReference type="Proteomes" id="UP000262073">
    <property type="component" value="Chromosome"/>
</dbReference>
<dbReference type="GO" id="GO:0034040">
    <property type="term" value="F:ATPase-coupled lipid transmembrane transporter activity"/>
    <property type="evidence" value="ECO:0007669"/>
    <property type="project" value="TreeGrafter"/>
</dbReference>
<keyword evidence="7 9" id="KW-1133">Transmembrane helix</keyword>
<dbReference type="InterPro" id="IPR003439">
    <property type="entry name" value="ABC_transporter-like_ATP-bd"/>
</dbReference>
<dbReference type="OrthoDB" id="9806127at2"/>
<dbReference type="InterPro" id="IPR003593">
    <property type="entry name" value="AAA+_ATPase"/>
</dbReference>
<feature type="transmembrane region" description="Helical" evidence="9">
    <location>
        <begin position="266"/>
        <end position="285"/>
    </location>
</feature>
<dbReference type="EMBL" id="CP031769">
    <property type="protein sequence ID" value="AXR07342.1"/>
    <property type="molecule type" value="Genomic_DNA"/>
</dbReference>
<feature type="transmembrane region" description="Helical" evidence="9">
    <location>
        <begin position="76"/>
        <end position="100"/>
    </location>
</feature>
<keyword evidence="5" id="KW-0547">Nucleotide-binding</keyword>
<proteinExistence type="predicted"/>
<sequence>MLDNIKALFSMLNKQQKRRIYILQVLFLISAIAQIATIGSIAPFIALISTPEILETSEAFATVYALSPAESYYEFLIFYSALVCVVIFFGNLLSAVVLWFSYRVTVDTGAQLQRRLFNQYMSNQFIYFMKNSGSHMISKIGNQIPRMIYMVLQPLMQLISQFFIVSLIILTLFVVDPVLSIITAIIVSAVYVVIFFTVRKKTVEAGEITTYVNQKKLEILQESIKGIRDVKLLHVEKWYEEQLDDTTRMGLRANSYVALAGDLPRFIVETIIFLAIVGLALFLLITEGSNTSIVQTLSFYAMAGYKILPAAQTIYKSLTMLRTHGKVVNRVRDEFIDAAKDAVPDSELNSSLSGERLPFKQRFEMNNVVYAYPGEAQPAIKDLTMTIEANSLVAFVGASGAGKSTIANLVCGLISHKQGEILLDGQPLTNDNVKAWQRNIGYVPQNVFLINESVAKNITFGIPDDEIDLERVKSAAQKANIDGFIEGLSDGYDTVVGENGDLLSGGQKQRLAIARALYKNPSVLIMDEATSALDNITERNILAEIRKLSKSMTVIMIAHRLSTVEHCDNIFILADGNITEQGTYNQLLESSAYFKELVYGKEEDAQQA</sequence>
<evidence type="ECO:0000256" key="3">
    <source>
        <dbReference type="ARBA" id="ARBA00022475"/>
    </source>
</evidence>
<dbReference type="KEGG" id="salm:D0Y50_13890"/>
<dbReference type="GO" id="GO:0005524">
    <property type="term" value="F:ATP binding"/>
    <property type="evidence" value="ECO:0007669"/>
    <property type="project" value="UniProtKB-KW"/>
</dbReference>
<dbReference type="InterPro" id="IPR017871">
    <property type="entry name" value="ABC_transporter-like_CS"/>
</dbReference>
<dbReference type="Pfam" id="PF00664">
    <property type="entry name" value="ABC_membrane"/>
    <property type="match status" value="1"/>
</dbReference>
<dbReference type="PROSITE" id="PS50893">
    <property type="entry name" value="ABC_TRANSPORTER_2"/>
    <property type="match status" value="1"/>
</dbReference>
<dbReference type="InterPro" id="IPR011527">
    <property type="entry name" value="ABC1_TM_dom"/>
</dbReference>
<feature type="transmembrane region" description="Helical" evidence="9">
    <location>
        <begin position="21"/>
        <end position="48"/>
    </location>
</feature>
<accession>A0A346NP85</accession>
<evidence type="ECO:0000259" key="10">
    <source>
        <dbReference type="PROSITE" id="PS50893"/>
    </source>
</evidence>
<dbReference type="InterPro" id="IPR036640">
    <property type="entry name" value="ABC1_TM_sf"/>
</dbReference>
<dbReference type="InterPro" id="IPR027417">
    <property type="entry name" value="P-loop_NTPase"/>
</dbReference>